<dbReference type="OrthoDB" id="1047367at2759"/>
<dbReference type="Pfam" id="PF00240">
    <property type="entry name" value="ubiquitin"/>
    <property type="match status" value="2"/>
</dbReference>
<dbReference type="SUPFAM" id="SSF46934">
    <property type="entry name" value="UBA-like"/>
    <property type="match status" value="1"/>
</dbReference>
<evidence type="ECO:0000256" key="6">
    <source>
        <dbReference type="ARBA" id="ARBA00022490"/>
    </source>
</evidence>
<name>A0A9N9C6L7_9GLOM</name>
<dbReference type="InterPro" id="IPR000626">
    <property type="entry name" value="Ubiquitin-like_dom"/>
</dbReference>
<keyword evidence="10" id="KW-0175">Coiled coil</keyword>
<comment type="similarity">
    <text evidence="3">Belongs to the DDI1 family.</text>
</comment>
<evidence type="ECO:0000256" key="5">
    <source>
        <dbReference type="ARBA" id="ARBA00021491"/>
    </source>
</evidence>
<feature type="domain" description="Ubiquitin-like" evidence="12">
    <location>
        <begin position="80"/>
        <end position="156"/>
    </location>
</feature>
<evidence type="ECO:0000313" key="13">
    <source>
        <dbReference type="EMBL" id="CAG8589917.1"/>
    </source>
</evidence>
<gene>
    <name evidence="13" type="ORF">AMORRO_LOCUS7298</name>
</gene>
<dbReference type="InterPro" id="IPR009060">
    <property type="entry name" value="UBA-like_sf"/>
</dbReference>
<dbReference type="PROSITE" id="PS50053">
    <property type="entry name" value="UBIQUITIN_2"/>
    <property type="match status" value="2"/>
</dbReference>
<accession>A0A9N9C6L7</accession>
<dbReference type="Proteomes" id="UP000789342">
    <property type="component" value="Unassembled WGS sequence"/>
</dbReference>
<evidence type="ECO:0000256" key="10">
    <source>
        <dbReference type="SAM" id="Coils"/>
    </source>
</evidence>
<dbReference type="GO" id="GO:0004190">
    <property type="term" value="F:aspartic-type endopeptidase activity"/>
    <property type="evidence" value="ECO:0007669"/>
    <property type="project" value="UniProtKB-KW"/>
</dbReference>
<keyword evidence="7" id="KW-0645">Protease</keyword>
<evidence type="ECO:0000256" key="2">
    <source>
        <dbReference type="ARBA" id="ARBA00004496"/>
    </source>
</evidence>
<dbReference type="InterPro" id="IPR015940">
    <property type="entry name" value="UBA"/>
</dbReference>
<evidence type="ECO:0000259" key="12">
    <source>
        <dbReference type="PROSITE" id="PS50053"/>
    </source>
</evidence>
<keyword evidence="9" id="KW-0378">Hydrolase</keyword>
<dbReference type="Gene3D" id="2.40.70.10">
    <property type="entry name" value="Acid Proteases"/>
    <property type="match status" value="1"/>
</dbReference>
<dbReference type="GO" id="GO:0006508">
    <property type="term" value="P:proteolysis"/>
    <property type="evidence" value="ECO:0007669"/>
    <property type="project" value="UniProtKB-KW"/>
</dbReference>
<dbReference type="SUPFAM" id="SSF54236">
    <property type="entry name" value="Ubiquitin-like"/>
    <property type="match status" value="2"/>
</dbReference>
<dbReference type="SMART" id="SM00165">
    <property type="entry name" value="UBA"/>
    <property type="match status" value="1"/>
</dbReference>
<evidence type="ECO:0000313" key="14">
    <source>
        <dbReference type="Proteomes" id="UP000789342"/>
    </source>
</evidence>
<dbReference type="InterPro" id="IPR029071">
    <property type="entry name" value="Ubiquitin-like_domsf"/>
</dbReference>
<comment type="subunit">
    <text evidence="4">Binds ubiquitin and polyubiquitinated proteins.</text>
</comment>
<dbReference type="SUPFAM" id="SSF50630">
    <property type="entry name" value="Acid proteases"/>
    <property type="match status" value="1"/>
</dbReference>
<keyword evidence="14" id="KW-1185">Reference proteome</keyword>
<feature type="domain" description="Ubiquitin-like" evidence="12">
    <location>
        <begin position="1"/>
        <end position="77"/>
    </location>
</feature>
<evidence type="ECO:0000256" key="8">
    <source>
        <dbReference type="ARBA" id="ARBA00022750"/>
    </source>
</evidence>
<organism evidence="13 14">
    <name type="scientific">Acaulospora morrowiae</name>
    <dbReference type="NCBI Taxonomy" id="94023"/>
    <lineage>
        <taxon>Eukaryota</taxon>
        <taxon>Fungi</taxon>
        <taxon>Fungi incertae sedis</taxon>
        <taxon>Mucoromycota</taxon>
        <taxon>Glomeromycotina</taxon>
        <taxon>Glomeromycetes</taxon>
        <taxon>Diversisporales</taxon>
        <taxon>Acaulosporaceae</taxon>
        <taxon>Acaulospora</taxon>
    </lineage>
</organism>
<reference evidence="13" key="1">
    <citation type="submission" date="2021-06" db="EMBL/GenBank/DDBJ databases">
        <authorList>
            <person name="Kallberg Y."/>
            <person name="Tangrot J."/>
            <person name="Rosling A."/>
        </authorList>
    </citation>
    <scope>NUCLEOTIDE SEQUENCE</scope>
    <source>
        <strain evidence="13">CL551</strain>
    </source>
</reference>
<comment type="caution">
    <text evidence="13">The sequence shown here is derived from an EMBL/GenBank/DDBJ whole genome shotgun (WGS) entry which is preliminary data.</text>
</comment>
<dbReference type="PROSITE" id="PS50030">
    <property type="entry name" value="UBA"/>
    <property type="match status" value="1"/>
</dbReference>
<sequence>MKIAIRTETGELHNLEVDSQIELENVKALIEAETGTPPTEQIISHKGQEMTDLKRTLEQYGVKQNETLYLRKRSPTEDKIRIAITTEMGDLHNLEVDSQIEFESIKPLIEAKTGIPSSEQTISYNGQEMTDPKRTLKQYGIVQDEILYLRRRSSAPMHVEQMRQALLNDPRMQHHLNQTQPELANAANDPIRFATLIQRMMQRQQEISLLNEENEETQRRIEEEIRMENVMANLDAAIESFPESFAQVTMLYIDVKVNNHPVKAFVDSGAQETIMSPQCAENCGIMRLVDTRFNGVAVGVGTAKILGKVHRFPIQVGEYFLECSFIIMEACIDLKKNALIINGNEIPFLPEHELPKKARIEEMNEDIRHEPSASSTGQSRYPEENINVLISMGISRVEAIKLLDATSGNVEMAASLYFG</sequence>
<evidence type="ECO:0000256" key="4">
    <source>
        <dbReference type="ARBA" id="ARBA00011128"/>
    </source>
</evidence>
<dbReference type="InterPro" id="IPR019103">
    <property type="entry name" value="Peptidase_aspartic_DDI1-type"/>
</dbReference>
<feature type="domain" description="UBA" evidence="11">
    <location>
        <begin position="380"/>
        <end position="419"/>
    </location>
</feature>
<dbReference type="CDD" id="cd05479">
    <property type="entry name" value="RP_DDI"/>
    <property type="match status" value="1"/>
</dbReference>
<dbReference type="InterPro" id="IPR021109">
    <property type="entry name" value="Peptidase_aspartic_dom_sf"/>
</dbReference>
<dbReference type="Gene3D" id="3.10.20.90">
    <property type="entry name" value="Phosphatidylinositol 3-kinase Catalytic Subunit, Chain A, domain 1"/>
    <property type="match status" value="2"/>
</dbReference>
<dbReference type="EMBL" id="CAJVPV010005388">
    <property type="protein sequence ID" value="CAG8589917.1"/>
    <property type="molecule type" value="Genomic_DNA"/>
</dbReference>
<keyword evidence="6" id="KW-0963">Cytoplasm</keyword>
<dbReference type="InterPro" id="IPR033882">
    <property type="entry name" value="DDI1_N"/>
</dbReference>
<evidence type="ECO:0000256" key="3">
    <source>
        <dbReference type="ARBA" id="ARBA00009136"/>
    </source>
</evidence>
<evidence type="ECO:0000259" key="11">
    <source>
        <dbReference type="PROSITE" id="PS50030"/>
    </source>
</evidence>
<evidence type="ECO:0000256" key="7">
    <source>
        <dbReference type="ARBA" id="ARBA00022670"/>
    </source>
</evidence>
<feature type="coiled-coil region" evidence="10">
    <location>
        <begin position="200"/>
        <end position="227"/>
    </location>
</feature>
<dbReference type="PANTHER" id="PTHR15397">
    <property type="entry name" value="SODIUM-GLUCOSE COTRANSPORTER REGULATORY PROTEIN -RELATED"/>
    <property type="match status" value="1"/>
</dbReference>
<comment type="subcellular location">
    <subcellularLocation>
        <location evidence="2">Cytoplasm</location>
    </subcellularLocation>
</comment>
<dbReference type="Gene3D" id="1.10.8.10">
    <property type="entry name" value="DNA helicase RuvA subunit, C-terminal domain"/>
    <property type="match status" value="1"/>
</dbReference>
<dbReference type="Pfam" id="PF09668">
    <property type="entry name" value="Asp_protease"/>
    <property type="match status" value="1"/>
</dbReference>
<evidence type="ECO:0000256" key="9">
    <source>
        <dbReference type="ARBA" id="ARBA00022801"/>
    </source>
</evidence>
<dbReference type="CDD" id="cd01796">
    <property type="entry name" value="Ubl_Ddi1_like"/>
    <property type="match status" value="2"/>
</dbReference>
<evidence type="ECO:0000256" key="1">
    <source>
        <dbReference type="ARBA" id="ARBA00003231"/>
    </source>
</evidence>
<comment type="function">
    <text evidence="1">Probable aspartic protease. May be involved in the regulation of exocytosis. Acts as a linker between the 19S proteasome and polyubiquitinated proteins via UBA domain interactions with ubiquitin for their subsequent degradation. Required for S-phase checkpoint control.</text>
</comment>
<dbReference type="PANTHER" id="PTHR15397:SF3">
    <property type="entry name" value="DNA DAMAGE INDUCIBLE 1 HOMOLOG 2"/>
    <property type="match status" value="1"/>
</dbReference>
<dbReference type="AlphaFoldDB" id="A0A9N9C6L7"/>
<dbReference type="SMART" id="SM00213">
    <property type="entry name" value="UBQ"/>
    <property type="match status" value="2"/>
</dbReference>
<proteinExistence type="inferred from homology"/>
<dbReference type="CDD" id="cd14310">
    <property type="entry name" value="UBA_cnDdi1_like"/>
    <property type="match status" value="1"/>
</dbReference>
<keyword evidence="8" id="KW-0064">Aspartyl protease</keyword>
<dbReference type="GO" id="GO:0005737">
    <property type="term" value="C:cytoplasm"/>
    <property type="evidence" value="ECO:0007669"/>
    <property type="project" value="UniProtKB-SubCell"/>
</dbReference>
<protein>
    <recommendedName>
        <fullName evidence="5">DNA damage-inducible protein 1</fullName>
    </recommendedName>
</protein>